<accession>A0A820GRF1</accession>
<comment type="caution">
    <text evidence="3">The sequence shown here is derived from an EMBL/GenBank/DDBJ whole genome shotgun (WGS) entry which is preliminary data.</text>
</comment>
<dbReference type="Pfam" id="PF01436">
    <property type="entry name" value="NHL"/>
    <property type="match status" value="2"/>
</dbReference>
<evidence type="ECO:0000256" key="1">
    <source>
        <dbReference type="ARBA" id="ARBA00022737"/>
    </source>
</evidence>
<dbReference type="AlphaFoldDB" id="A0A820GRF1"/>
<feature type="repeat" description="NHL" evidence="2">
    <location>
        <begin position="41"/>
        <end position="78"/>
    </location>
</feature>
<feature type="non-terminal residue" evidence="3">
    <location>
        <position position="1"/>
    </location>
</feature>
<dbReference type="PANTHER" id="PTHR24104:SF25">
    <property type="entry name" value="PROTEIN LIN-41"/>
    <property type="match status" value="1"/>
</dbReference>
<reference evidence="3" key="1">
    <citation type="submission" date="2021-02" db="EMBL/GenBank/DDBJ databases">
        <authorList>
            <person name="Nowell W R."/>
        </authorList>
    </citation>
    <scope>NUCLEOTIDE SEQUENCE</scope>
</reference>
<keyword evidence="1" id="KW-0677">Repeat</keyword>
<sequence>NGTYLYIADCNNHRIQKWKLPKNGSTPLTAGITVAGGNGAGSAANQLDSPYGVYVSKKTGTIYVADTNNHRIQRWAVGASYGTTLAGINGSGGVGMDQLNLPAGVALDPNETYIYVADQANHRVQRFTL</sequence>
<proteinExistence type="predicted"/>
<dbReference type="CDD" id="cd05819">
    <property type="entry name" value="NHL"/>
    <property type="match status" value="1"/>
</dbReference>
<evidence type="ECO:0000313" key="3">
    <source>
        <dbReference type="EMBL" id="CAF4279615.1"/>
    </source>
</evidence>
<dbReference type="InterPro" id="IPR011042">
    <property type="entry name" value="6-blade_b-propeller_TolB-like"/>
</dbReference>
<dbReference type="EMBL" id="CAJOAZ010014376">
    <property type="protein sequence ID" value="CAF4279615.1"/>
    <property type="molecule type" value="Genomic_DNA"/>
</dbReference>
<dbReference type="InterPro" id="IPR050952">
    <property type="entry name" value="TRIM-NHL_E3_ligases"/>
</dbReference>
<dbReference type="InterPro" id="IPR001258">
    <property type="entry name" value="NHL_repeat"/>
</dbReference>
<gene>
    <name evidence="3" type="ORF">OXD698_LOCUS44981</name>
</gene>
<dbReference type="PANTHER" id="PTHR24104">
    <property type="entry name" value="E3 UBIQUITIN-PROTEIN LIGASE NHLRC1-RELATED"/>
    <property type="match status" value="1"/>
</dbReference>
<feature type="repeat" description="NHL" evidence="2">
    <location>
        <begin position="92"/>
        <end position="129"/>
    </location>
</feature>
<protein>
    <submittedName>
        <fullName evidence="3">Uncharacterized protein</fullName>
    </submittedName>
</protein>
<name>A0A820GRF1_9BILA</name>
<organism evidence="3 4">
    <name type="scientific">Adineta steineri</name>
    <dbReference type="NCBI Taxonomy" id="433720"/>
    <lineage>
        <taxon>Eukaryota</taxon>
        <taxon>Metazoa</taxon>
        <taxon>Spiralia</taxon>
        <taxon>Gnathifera</taxon>
        <taxon>Rotifera</taxon>
        <taxon>Eurotatoria</taxon>
        <taxon>Bdelloidea</taxon>
        <taxon>Adinetida</taxon>
        <taxon>Adinetidae</taxon>
        <taxon>Adineta</taxon>
    </lineage>
</organism>
<dbReference type="SUPFAM" id="SSF63825">
    <property type="entry name" value="YWTD domain"/>
    <property type="match status" value="1"/>
</dbReference>
<dbReference type="Gene3D" id="2.120.10.30">
    <property type="entry name" value="TolB, C-terminal domain"/>
    <property type="match status" value="1"/>
</dbReference>
<evidence type="ECO:0000256" key="2">
    <source>
        <dbReference type="PROSITE-ProRule" id="PRU00504"/>
    </source>
</evidence>
<dbReference type="PROSITE" id="PS51125">
    <property type="entry name" value="NHL"/>
    <property type="match status" value="2"/>
</dbReference>
<dbReference type="GO" id="GO:0008270">
    <property type="term" value="F:zinc ion binding"/>
    <property type="evidence" value="ECO:0007669"/>
    <property type="project" value="UniProtKB-KW"/>
</dbReference>
<evidence type="ECO:0000313" key="4">
    <source>
        <dbReference type="Proteomes" id="UP000663844"/>
    </source>
</evidence>
<dbReference type="Proteomes" id="UP000663844">
    <property type="component" value="Unassembled WGS sequence"/>
</dbReference>